<evidence type="ECO:0000313" key="3">
    <source>
        <dbReference type="Proteomes" id="UP001180020"/>
    </source>
</evidence>
<dbReference type="Proteomes" id="UP001180020">
    <property type="component" value="Unassembled WGS sequence"/>
</dbReference>
<dbReference type="AlphaFoldDB" id="A0AAV9DMJ4"/>
<protein>
    <submittedName>
        <fullName evidence="2">Uncharacterized protein</fullName>
    </submittedName>
</protein>
<name>A0AAV9DMJ4_ACOCL</name>
<sequence length="152" mass="16959">MRGSSVRGGSDGHRWRRGRPGDEVGGDGIEDVNKSYIFNSREVRGRGGLGIYCITNSDWQPSCAAARHQIPCAYRAWQLSEQGDIINAKRKAQETLIDNLKGSLDHESRQTRPKQISKVWNDNVSQEKESQSSGHGLSKVQANIQKIIKQVE</sequence>
<proteinExistence type="predicted"/>
<feature type="region of interest" description="Disordered" evidence="1">
    <location>
        <begin position="1"/>
        <end position="28"/>
    </location>
</feature>
<dbReference type="EMBL" id="JAUJYO010000012">
    <property type="protein sequence ID" value="KAK1301743.1"/>
    <property type="molecule type" value="Genomic_DNA"/>
</dbReference>
<organism evidence="2 3">
    <name type="scientific">Acorus calamus</name>
    <name type="common">Sweet flag</name>
    <dbReference type="NCBI Taxonomy" id="4465"/>
    <lineage>
        <taxon>Eukaryota</taxon>
        <taxon>Viridiplantae</taxon>
        <taxon>Streptophyta</taxon>
        <taxon>Embryophyta</taxon>
        <taxon>Tracheophyta</taxon>
        <taxon>Spermatophyta</taxon>
        <taxon>Magnoliopsida</taxon>
        <taxon>Liliopsida</taxon>
        <taxon>Acoraceae</taxon>
        <taxon>Acorus</taxon>
    </lineage>
</organism>
<evidence type="ECO:0000313" key="2">
    <source>
        <dbReference type="EMBL" id="KAK1301743.1"/>
    </source>
</evidence>
<accession>A0AAV9DMJ4</accession>
<keyword evidence="3" id="KW-1185">Reference proteome</keyword>
<reference evidence="2" key="1">
    <citation type="journal article" date="2023" name="Nat. Commun.">
        <title>Diploid and tetraploid genomes of Acorus and the evolution of monocots.</title>
        <authorList>
            <person name="Ma L."/>
            <person name="Liu K.W."/>
            <person name="Li Z."/>
            <person name="Hsiao Y.Y."/>
            <person name="Qi Y."/>
            <person name="Fu T."/>
            <person name="Tang G.D."/>
            <person name="Zhang D."/>
            <person name="Sun W.H."/>
            <person name="Liu D.K."/>
            <person name="Li Y."/>
            <person name="Chen G.Z."/>
            <person name="Liu X.D."/>
            <person name="Liao X.Y."/>
            <person name="Jiang Y.T."/>
            <person name="Yu X."/>
            <person name="Hao Y."/>
            <person name="Huang J."/>
            <person name="Zhao X.W."/>
            <person name="Ke S."/>
            <person name="Chen Y.Y."/>
            <person name="Wu W.L."/>
            <person name="Hsu J.L."/>
            <person name="Lin Y.F."/>
            <person name="Huang M.D."/>
            <person name="Li C.Y."/>
            <person name="Huang L."/>
            <person name="Wang Z.W."/>
            <person name="Zhao X."/>
            <person name="Zhong W.Y."/>
            <person name="Peng D.H."/>
            <person name="Ahmad S."/>
            <person name="Lan S."/>
            <person name="Zhang J.S."/>
            <person name="Tsai W.C."/>
            <person name="Van de Peer Y."/>
            <person name="Liu Z.J."/>
        </authorList>
    </citation>
    <scope>NUCLEOTIDE SEQUENCE</scope>
    <source>
        <strain evidence="2">CP</strain>
    </source>
</reference>
<evidence type="ECO:0000256" key="1">
    <source>
        <dbReference type="SAM" id="MobiDB-lite"/>
    </source>
</evidence>
<reference evidence="2" key="2">
    <citation type="submission" date="2023-06" db="EMBL/GenBank/DDBJ databases">
        <authorList>
            <person name="Ma L."/>
            <person name="Liu K.-W."/>
            <person name="Li Z."/>
            <person name="Hsiao Y.-Y."/>
            <person name="Qi Y."/>
            <person name="Fu T."/>
            <person name="Tang G."/>
            <person name="Zhang D."/>
            <person name="Sun W.-H."/>
            <person name="Liu D.-K."/>
            <person name="Li Y."/>
            <person name="Chen G.-Z."/>
            <person name="Liu X.-D."/>
            <person name="Liao X.-Y."/>
            <person name="Jiang Y.-T."/>
            <person name="Yu X."/>
            <person name="Hao Y."/>
            <person name="Huang J."/>
            <person name="Zhao X.-W."/>
            <person name="Ke S."/>
            <person name="Chen Y.-Y."/>
            <person name="Wu W.-L."/>
            <person name="Hsu J.-L."/>
            <person name="Lin Y.-F."/>
            <person name="Huang M.-D."/>
            <person name="Li C.-Y."/>
            <person name="Huang L."/>
            <person name="Wang Z.-W."/>
            <person name="Zhao X."/>
            <person name="Zhong W.-Y."/>
            <person name="Peng D.-H."/>
            <person name="Ahmad S."/>
            <person name="Lan S."/>
            <person name="Zhang J.-S."/>
            <person name="Tsai W.-C."/>
            <person name="Van De Peer Y."/>
            <person name="Liu Z.-J."/>
        </authorList>
    </citation>
    <scope>NUCLEOTIDE SEQUENCE</scope>
    <source>
        <strain evidence="2">CP</strain>
        <tissue evidence="2">Leaves</tissue>
    </source>
</reference>
<gene>
    <name evidence="2" type="ORF">QJS10_CPB12g00993</name>
</gene>
<comment type="caution">
    <text evidence="2">The sequence shown here is derived from an EMBL/GenBank/DDBJ whole genome shotgun (WGS) entry which is preliminary data.</text>
</comment>